<dbReference type="GeneID" id="37076272"/>
<dbReference type="Gene3D" id="3.40.50.720">
    <property type="entry name" value="NAD(P)-binding Rossmann-like Domain"/>
    <property type="match status" value="1"/>
</dbReference>
<protein>
    <recommendedName>
        <fullName evidence="3">D-xylose 1-dehydrogenase (NADP(+), D-xylono-1,5-lactone-forming)</fullName>
        <ecNumber evidence="3">1.1.1.179</ecNumber>
    </recommendedName>
    <alternativeName>
        <fullName evidence="4">D-xylose-NADP dehydrogenase</fullName>
    </alternativeName>
</protein>
<evidence type="ECO:0000256" key="4">
    <source>
        <dbReference type="ARBA" id="ARBA00042988"/>
    </source>
</evidence>
<comment type="similarity">
    <text evidence="1">Belongs to the Gfo/Idh/MocA family.</text>
</comment>
<dbReference type="Gene3D" id="3.30.360.10">
    <property type="entry name" value="Dihydrodipicolinate Reductase, domain 2"/>
    <property type="match status" value="1"/>
</dbReference>
<dbReference type="GO" id="GO:0000166">
    <property type="term" value="F:nucleotide binding"/>
    <property type="evidence" value="ECO:0007669"/>
    <property type="project" value="InterPro"/>
</dbReference>
<keyword evidence="2" id="KW-0560">Oxidoreductase</keyword>
<dbReference type="InterPro" id="IPR050984">
    <property type="entry name" value="Gfo/Idh/MocA_domain"/>
</dbReference>
<name>A0A318ZCX0_9EURO</name>
<dbReference type="PANTHER" id="PTHR22604:SF105">
    <property type="entry name" value="TRANS-1,2-DIHYDROBENZENE-1,2-DIOL DEHYDROGENASE"/>
    <property type="match status" value="1"/>
</dbReference>
<keyword evidence="8" id="KW-1185">Reference proteome</keyword>
<evidence type="ECO:0000256" key="1">
    <source>
        <dbReference type="ARBA" id="ARBA00010928"/>
    </source>
</evidence>
<dbReference type="GO" id="GO:0047837">
    <property type="term" value="F:D-xylose 1-dehydrogenase (NADP+) activity"/>
    <property type="evidence" value="ECO:0007669"/>
    <property type="project" value="UniProtKB-EC"/>
</dbReference>
<dbReference type="PANTHER" id="PTHR22604">
    <property type="entry name" value="OXIDOREDUCTASES"/>
    <property type="match status" value="1"/>
</dbReference>
<evidence type="ECO:0000313" key="8">
    <source>
        <dbReference type="Proteomes" id="UP000248349"/>
    </source>
</evidence>
<sequence length="457" mass="51035">MASMGFFQRIYNIIYPSTPAKQDGAIRMGLLGASNIAPESVINPAKSHPEVIIAAVAARDADRAHQYAKRYNIPIVHASYQELLDDPTIDAVYIALPNSHHYEWALRSLQAGKHVLLEKPSCSNATEARRLFTHPLATTPDAPILLEAFHYQFHPAWQKFLSLTRQTPWGPGTVTHAASQFHLPKGFIARDDIRFQYALSGGCLMDLATYPLSCVRQVLNLSQGQAHEDEEDLVVVEGHYAPLGSEHDPSASPEVQIDTAISATYQTADGLKTAHIAGDLAYTAATAAADAGKNARWPFFASLLPSAWIQSLPGFQWPKTEATLAEILVASQGGTETQHYVQRRVTIWNMILPTVYHRIDVRDTHTLYRQGKLSKTWEETQYLQAYNWPAGDARAETYREWWTTWRCQLEEFVHRIKGRQGSGVWVVGAESIRQMEAIDRTYRQVGLEARPTSAFGG</sequence>
<dbReference type="OrthoDB" id="6417021at2759"/>
<dbReference type="AlphaFoldDB" id="A0A318ZCX0"/>
<evidence type="ECO:0000259" key="6">
    <source>
        <dbReference type="Pfam" id="PF01408"/>
    </source>
</evidence>
<organism evidence="7 8">
    <name type="scientific">Aspergillus saccharolyticus JOP 1030-1</name>
    <dbReference type="NCBI Taxonomy" id="1450539"/>
    <lineage>
        <taxon>Eukaryota</taxon>
        <taxon>Fungi</taxon>
        <taxon>Dikarya</taxon>
        <taxon>Ascomycota</taxon>
        <taxon>Pezizomycotina</taxon>
        <taxon>Eurotiomycetes</taxon>
        <taxon>Eurotiomycetidae</taxon>
        <taxon>Eurotiales</taxon>
        <taxon>Aspergillaceae</taxon>
        <taxon>Aspergillus</taxon>
        <taxon>Aspergillus subgen. Circumdati</taxon>
    </lineage>
</organism>
<dbReference type="SUPFAM" id="SSF55347">
    <property type="entry name" value="Glyceraldehyde-3-phosphate dehydrogenase-like, C-terminal domain"/>
    <property type="match status" value="1"/>
</dbReference>
<dbReference type="Proteomes" id="UP000248349">
    <property type="component" value="Unassembled WGS sequence"/>
</dbReference>
<proteinExistence type="inferred from homology"/>
<comment type="catalytic activity">
    <reaction evidence="5">
        <text>D-xylose + NADP(+) = D-xylono-1,5-lactone + NADPH + H(+)</text>
        <dbReference type="Rhea" id="RHEA:22000"/>
        <dbReference type="ChEBI" id="CHEBI:15378"/>
        <dbReference type="ChEBI" id="CHEBI:15867"/>
        <dbReference type="ChEBI" id="CHEBI:53455"/>
        <dbReference type="ChEBI" id="CHEBI:57783"/>
        <dbReference type="ChEBI" id="CHEBI:58349"/>
        <dbReference type="EC" id="1.1.1.179"/>
    </reaction>
</comment>
<evidence type="ECO:0000256" key="3">
    <source>
        <dbReference type="ARBA" id="ARBA00038984"/>
    </source>
</evidence>
<dbReference type="Pfam" id="PF01408">
    <property type="entry name" value="GFO_IDH_MocA"/>
    <property type="match status" value="1"/>
</dbReference>
<dbReference type="SUPFAM" id="SSF51735">
    <property type="entry name" value="NAD(P)-binding Rossmann-fold domains"/>
    <property type="match status" value="1"/>
</dbReference>
<feature type="domain" description="Gfo/Idh/MocA-like oxidoreductase N-terminal" evidence="6">
    <location>
        <begin position="26"/>
        <end position="133"/>
    </location>
</feature>
<reference evidence="7 8" key="1">
    <citation type="submission" date="2016-12" db="EMBL/GenBank/DDBJ databases">
        <title>The genomes of Aspergillus section Nigri reveals drivers in fungal speciation.</title>
        <authorList>
            <consortium name="DOE Joint Genome Institute"/>
            <person name="Vesth T.C."/>
            <person name="Nybo J."/>
            <person name="Theobald S."/>
            <person name="Brandl J."/>
            <person name="Frisvad J.C."/>
            <person name="Nielsen K.F."/>
            <person name="Lyhne E.K."/>
            <person name="Kogle M.E."/>
            <person name="Kuo A."/>
            <person name="Riley R."/>
            <person name="Clum A."/>
            <person name="Nolan M."/>
            <person name="Lipzen A."/>
            <person name="Salamov A."/>
            <person name="Henrissat B."/>
            <person name="Wiebenga A."/>
            <person name="De Vries R.P."/>
            <person name="Grigoriev I.V."/>
            <person name="Mortensen U.H."/>
            <person name="Andersen M.R."/>
            <person name="Baker S.E."/>
        </authorList>
    </citation>
    <scope>NUCLEOTIDE SEQUENCE [LARGE SCALE GENOMIC DNA]</scope>
    <source>
        <strain evidence="7 8">JOP 1030-1</strain>
    </source>
</reference>
<dbReference type="InterPro" id="IPR036291">
    <property type="entry name" value="NAD(P)-bd_dom_sf"/>
</dbReference>
<evidence type="ECO:0000256" key="2">
    <source>
        <dbReference type="ARBA" id="ARBA00023002"/>
    </source>
</evidence>
<evidence type="ECO:0000313" key="7">
    <source>
        <dbReference type="EMBL" id="PYH45326.1"/>
    </source>
</evidence>
<gene>
    <name evidence="7" type="ORF">BP01DRAFT_356820</name>
</gene>
<dbReference type="RefSeq" id="XP_025431308.1">
    <property type="nucleotide sequence ID" value="XM_025575044.1"/>
</dbReference>
<dbReference type="InterPro" id="IPR000683">
    <property type="entry name" value="Gfo/Idh/MocA-like_OxRdtase_N"/>
</dbReference>
<evidence type="ECO:0000256" key="5">
    <source>
        <dbReference type="ARBA" id="ARBA00049233"/>
    </source>
</evidence>
<dbReference type="EC" id="1.1.1.179" evidence="3"/>
<dbReference type="EMBL" id="KZ821232">
    <property type="protein sequence ID" value="PYH45326.1"/>
    <property type="molecule type" value="Genomic_DNA"/>
</dbReference>
<dbReference type="STRING" id="1450539.A0A318ZCX0"/>
<accession>A0A318ZCX0</accession>